<reference evidence="1 2" key="1">
    <citation type="journal article" date="2017" name="Antonie Van Leeuwenhoek">
        <title>Phylogenomic resolution of the bacterial genus Pantoea and its relationship with Erwinia and Tatumella.</title>
        <authorList>
            <person name="Palmer M."/>
            <person name="Steenkamp E.T."/>
            <person name="Coetzee M.P."/>
            <person name="Chan W.Y."/>
            <person name="van Zyl E."/>
            <person name="De Maayer P."/>
            <person name="Coutinho T.A."/>
            <person name="Blom J."/>
            <person name="Smits T.H."/>
            <person name="Duffy B."/>
            <person name="Venter S.N."/>
        </authorList>
    </citation>
    <scope>NUCLEOTIDE SEQUENCE [LARGE SCALE GENOMIC DNA]</scope>
    <source>
        <strain evidence="1 2">LMG 26275</strain>
    </source>
</reference>
<dbReference type="AlphaFoldDB" id="A0A1X1CQF4"/>
<dbReference type="RefSeq" id="WP_084937444.1">
    <property type="nucleotide sequence ID" value="NZ_MLFR01000035.1"/>
</dbReference>
<name>A0A1X1CQF4_9GAMM</name>
<gene>
    <name evidence="1" type="ORF">HA51_23135</name>
</gene>
<dbReference type="OrthoDB" id="6978070at2"/>
<evidence type="ECO:0000313" key="2">
    <source>
        <dbReference type="Proteomes" id="UP000193558"/>
    </source>
</evidence>
<sequence>MAAIGILPVFSSYLFDFFTGDVQVKYIQSFDRGYEFKLINKSSTNQVIDKFRISPEFGQPILFKINKPVYGTVSGNSITLPGGNSTYMPAFEYKEMNGYVLEAKSEVSFRIPPLTARNYMTPEAIIVYADYKTSSNNKVIRNIERALDFLMIRDTNRRQKYMVVDNYWTPLAQGNEVNAIKNACRDDDILSKSDICKGKF</sequence>
<organism evidence="1 2">
    <name type="scientific">Pantoea rwandensis</name>
    <dbReference type="NCBI Taxonomy" id="1076550"/>
    <lineage>
        <taxon>Bacteria</taxon>
        <taxon>Pseudomonadati</taxon>
        <taxon>Pseudomonadota</taxon>
        <taxon>Gammaproteobacteria</taxon>
        <taxon>Enterobacterales</taxon>
        <taxon>Erwiniaceae</taxon>
        <taxon>Pantoea</taxon>
    </lineage>
</organism>
<dbReference type="EMBL" id="MLFR01000035">
    <property type="protein sequence ID" value="ORM66673.1"/>
    <property type="molecule type" value="Genomic_DNA"/>
</dbReference>
<accession>A0A1X1CQF4</accession>
<evidence type="ECO:0000313" key="1">
    <source>
        <dbReference type="EMBL" id="ORM66673.1"/>
    </source>
</evidence>
<dbReference type="Proteomes" id="UP000193558">
    <property type="component" value="Unassembled WGS sequence"/>
</dbReference>
<proteinExistence type="predicted"/>
<comment type="caution">
    <text evidence="1">The sequence shown here is derived from an EMBL/GenBank/DDBJ whole genome shotgun (WGS) entry which is preliminary data.</text>
</comment>
<protein>
    <submittedName>
        <fullName evidence="1">Uncharacterized protein</fullName>
    </submittedName>
</protein>